<organism evidence="2 3">
    <name type="scientific">Microbulbifer salipaludis</name>
    <dbReference type="NCBI Taxonomy" id="187980"/>
    <lineage>
        <taxon>Bacteria</taxon>
        <taxon>Pseudomonadati</taxon>
        <taxon>Pseudomonadota</taxon>
        <taxon>Gammaproteobacteria</taxon>
        <taxon>Cellvibrionales</taxon>
        <taxon>Microbulbiferaceae</taxon>
        <taxon>Microbulbifer</taxon>
    </lineage>
</organism>
<name>A0ABS3E1Z1_9GAMM</name>
<keyword evidence="3" id="KW-1185">Reference proteome</keyword>
<gene>
    <name evidence="2" type="ORF">JF535_00430</name>
</gene>
<accession>A0ABS3E1Z1</accession>
<dbReference type="Proteomes" id="UP000664293">
    <property type="component" value="Unassembled WGS sequence"/>
</dbReference>
<evidence type="ECO:0000313" key="2">
    <source>
        <dbReference type="EMBL" id="MBN8429303.1"/>
    </source>
</evidence>
<dbReference type="RefSeq" id="WP_206997851.1">
    <property type="nucleotide sequence ID" value="NZ_JAEKJR010000001.1"/>
</dbReference>
<feature type="compositionally biased region" description="Polar residues" evidence="1">
    <location>
        <begin position="1"/>
        <end position="10"/>
    </location>
</feature>
<reference evidence="2 3" key="1">
    <citation type="submission" date="2020-12" db="EMBL/GenBank/DDBJ databases">
        <title>Oil enriched cultivation method for isolating marine PHA-producing bacteria.</title>
        <authorList>
            <person name="Zheng W."/>
            <person name="Yu S."/>
            <person name="Huang Y."/>
        </authorList>
    </citation>
    <scope>NUCLEOTIDE SEQUENCE [LARGE SCALE GENOMIC DNA]</scope>
    <source>
        <strain evidence="2 3">SN0-2</strain>
    </source>
</reference>
<evidence type="ECO:0000256" key="1">
    <source>
        <dbReference type="SAM" id="MobiDB-lite"/>
    </source>
</evidence>
<comment type="caution">
    <text evidence="2">The sequence shown here is derived from an EMBL/GenBank/DDBJ whole genome shotgun (WGS) entry which is preliminary data.</text>
</comment>
<proteinExistence type="predicted"/>
<protein>
    <submittedName>
        <fullName evidence="2">Uncharacterized protein</fullName>
    </submittedName>
</protein>
<feature type="compositionally biased region" description="Low complexity" evidence="1">
    <location>
        <begin position="11"/>
        <end position="26"/>
    </location>
</feature>
<evidence type="ECO:0000313" key="3">
    <source>
        <dbReference type="Proteomes" id="UP000664293"/>
    </source>
</evidence>
<sequence>MNTQLPTKSQPPAKAALLAKPSKAGLQPASGKADSNVANLSLRYPKDLERCFVLGNN</sequence>
<feature type="region of interest" description="Disordered" evidence="1">
    <location>
        <begin position="1"/>
        <end position="34"/>
    </location>
</feature>
<dbReference type="EMBL" id="JAEKJR010000001">
    <property type="protein sequence ID" value="MBN8429303.1"/>
    <property type="molecule type" value="Genomic_DNA"/>
</dbReference>